<reference evidence="2" key="1">
    <citation type="submission" date="2020-09" db="EMBL/GenBank/DDBJ databases">
        <title>Genome-Enabled Discovery of Anthraquinone Biosynthesis in Senna tora.</title>
        <authorList>
            <person name="Kang S.-H."/>
            <person name="Pandey R.P."/>
            <person name="Lee C.-M."/>
            <person name="Sim J.-S."/>
            <person name="Jeong J.-T."/>
            <person name="Choi B.-S."/>
            <person name="Jung M."/>
            <person name="Ginzburg D."/>
            <person name="Zhao K."/>
            <person name="Won S.Y."/>
            <person name="Oh T.-J."/>
            <person name="Yu Y."/>
            <person name="Kim N.-H."/>
            <person name="Lee O.R."/>
            <person name="Lee T.-H."/>
            <person name="Bashyal P."/>
            <person name="Kim T.-S."/>
            <person name="Lee W.-H."/>
            <person name="Kawkins C."/>
            <person name="Kim C.-K."/>
            <person name="Kim J.S."/>
            <person name="Ahn B.O."/>
            <person name="Rhee S.Y."/>
            <person name="Sohng J.K."/>
        </authorList>
    </citation>
    <scope>NUCLEOTIDE SEQUENCE</scope>
    <source>
        <tissue evidence="2">Leaf</tissue>
    </source>
</reference>
<keyword evidence="3" id="KW-1185">Reference proteome</keyword>
<comment type="caution">
    <text evidence="2">The sequence shown here is derived from an EMBL/GenBank/DDBJ whole genome shotgun (WGS) entry which is preliminary data.</text>
</comment>
<dbReference type="Proteomes" id="UP000634136">
    <property type="component" value="Unassembled WGS sequence"/>
</dbReference>
<feature type="compositionally biased region" description="Basic residues" evidence="1">
    <location>
        <begin position="8"/>
        <end position="18"/>
    </location>
</feature>
<gene>
    <name evidence="2" type="ORF">G2W53_010222</name>
</gene>
<sequence>MGRGRLSSSKKKQSRKKRTDGLRRRVSSHISKGSLDKKSIMTGVSDCSSIANLAIHGGRLIPNFPIKRANHENSFLLTKISEQVSQADEIFKARDHWIRRLLHQAYLIETPSPIPLSTEVLRRHGLIQLLYLIVNVMMTTKESLTLLYL</sequence>
<dbReference type="EMBL" id="JAAIUW010000004">
    <property type="protein sequence ID" value="KAF7835363.1"/>
    <property type="molecule type" value="Genomic_DNA"/>
</dbReference>
<protein>
    <submittedName>
        <fullName evidence="2">Uncharacterized protein</fullName>
    </submittedName>
</protein>
<evidence type="ECO:0000313" key="2">
    <source>
        <dbReference type="EMBL" id="KAF7835363.1"/>
    </source>
</evidence>
<proteinExistence type="predicted"/>
<evidence type="ECO:0000313" key="3">
    <source>
        <dbReference type="Proteomes" id="UP000634136"/>
    </source>
</evidence>
<feature type="region of interest" description="Disordered" evidence="1">
    <location>
        <begin position="1"/>
        <end position="28"/>
    </location>
</feature>
<organism evidence="2 3">
    <name type="scientific">Senna tora</name>
    <dbReference type="NCBI Taxonomy" id="362788"/>
    <lineage>
        <taxon>Eukaryota</taxon>
        <taxon>Viridiplantae</taxon>
        <taxon>Streptophyta</taxon>
        <taxon>Embryophyta</taxon>
        <taxon>Tracheophyta</taxon>
        <taxon>Spermatophyta</taxon>
        <taxon>Magnoliopsida</taxon>
        <taxon>eudicotyledons</taxon>
        <taxon>Gunneridae</taxon>
        <taxon>Pentapetalae</taxon>
        <taxon>rosids</taxon>
        <taxon>fabids</taxon>
        <taxon>Fabales</taxon>
        <taxon>Fabaceae</taxon>
        <taxon>Caesalpinioideae</taxon>
        <taxon>Cassia clade</taxon>
        <taxon>Senna</taxon>
    </lineage>
</organism>
<evidence type="ECO:0000256" key="1">
    <source>
        <dbReference type="SAM" id="MobiDB-lite"/>
    </source>
</evidence>
<accession>A0A834X0N7</accession>
<dbReference type="AlphaFoldDB" id="A0A834X0N7"/>
<name>A0A834X0N7_9FABA</name>